<dbReference type="Proteomes" id="UP001431209">
    <property type="component" value="Unassembled WGS sequence"/>
</dbReference>
<proteinExistence type="predicted"/>
<accession>A0AAW2Z2K2</accession>
<dbReference type="SUPFAM" id="SSF75704">
    <property type="entry name" value="Mitotic arrest deficient-like 1, Mad1"/>
    <property type="match status" value="1"/>
</dbReference>
<keyword evidence="3" id="KW-1185">Reference proteome</keyword>
<protein>
    <submittedName>
        <fullName evidence="2">Sulfite reductase [NADPH] flavoprotein alpha-component</fullName>
    </submittedName>
</protein>
<gene>
    <name evidence="2" type="ORF">AKO1_013981</name>
</gene>
<dbReference type="AlphaFoldDB" id="A0AAW2Z2K2"/>
<evidence type="ECO:0000313" key="2">
    <source>
        <dbReference type="EMBL" id="KAL0483680.1"/>
    </source>
</evidence>
<dbReference type="EMBL" id="JAOPGA020000974">
    <property type="protein sequence ID" value="KAL0483680.1"/>
    <property type="molecule type" value="Genomic_DNA"/>
</dbReference>
<sequence>MEESLHAQLSLANQANEVLRRDLKEKNERIEELENDNKKLREDVDLLTSRVEDMQQETFKYQEKVIELIES</sequence>
<organism evidence="2 3">
    <name type="scientific">Acrasis kona</name>
    <dbReference type="NCBI Taxonomy" id="1008807"/>
    <lineage>
        <taxon>Eukaryota</taxon>
        <taxon>Discoba</taxon>
        <taxon>Heterolobosea</taxon>
        <taxon>Tetramitia</taxon>
        <taxon>Eutetramitia</taxon>
        <taxon>Acrasidae</taxon>
        <taxon>Acrasis</taxon>
    </lineage>
</organism>
<reference evidence="2 3" key="1">
    <citation type="submission" date="2024-03" db="EMBL/GenBank/DDBJ databases">
        <title>The Acrasis kona genome and developmental transcriptomes reveal deep origins of eukaryotic multicellular pathways.</title>
        <authorList>
            <person name="Sheikh S."/>
            <person name="Fu C.-J."/>
            <person name="Brown M.W."/>
            <person name="Baldauf S.L."/>
        </authorList>
    </citation>
    <scope>NUCLEOTIDE SEQUENCE [LARGE SCALE GENOMIC DNA]</scope>
    <source>
        <strain evidence="2 3">ATCC MYA-3509</strain>
    </source>
</reference>
<feature type="coiled-coil region" evidence="1">
    <location>
        <begin position="9"/>
        <end position="57"/>
    </location>
</feature>
<name>A0AAW2Z2K2_9EUKA</name>
<evidence type="ECO:0000256" key="1">
    <source>
        <dbReference type="SAM" id="Coils"/>
    </source>
</evidence>
<keyword evidence="1" id="KW-0175">Coiled coil</keyword>
<comment type="caution">
    <text evidence="2">The sequence shown here is derived from an EMBL/GenBank/DDBJ whole genome shotgun (WGS) entry which is preliminary data.</text>
</comment>
<evidence type="ECO:0000313" key="3">
    <source>
        <dbReference type="Proteomes" id="UP001431209"/>
    </source>
</evidence>